<dbReference type="Gene3D" id="1.10.10.10">
    <property type="entry name" value="Winged helix-like DNA-binding domain superfamily/Winged helix DNA-binding domain"/>
    <property type="match status" value="1"/>
</dbReference>
<evidence type="ECO:0000256" key="3">
    <source>
        <dbReference type="ARBA" id="ARBA00023163"/>
    </source>
</evidence>
<dbReference type="STRING" id="526218.Sterm_3705"/>
<dbReference type="SUPFAM" id="SSF46785">
    <property type="entry name" value="Winged helix' DNA-binding domain"/>
    <property type="match status" value="1"/>
</dbReference>
<keyword evidence="1" id="KW-0805">Transcription regulation</keyword>
<dbReference type="PRINTS" id="PR00037">
    <property type="entry name" value="HTHLACR"/>
</dbReference>
<protein>
    <submittedName>
        <fullName evidence="5">Transcriptional regulator, DeoR family</fullName>
    </submittedName>
</protein>
<dbReference type="PANTHER" id="PTHR30363">
    <property type="entry name" value="HTH-TYPE TRANSCRIPTIONAL REGULATOR SRLR-RELATED"/>
    <property type="match status" value="1"/>
</dbReference>
<dbReference type="InterPro" id="IPR018356">
    <property type="entry name" value="Tscrpt_reg_HTH_DeoR_CS"/>
</dbReference>
<feature type="domain" description="HTH deoR-type" evidence="4">
    <location>
        <begin position="3"/>
        <end position="58"/>
    </location>
</feature>
<evidence type="ECO:0000313" key="6">
    <source>
        <dbReference type="Proteomes" id="UP000000845"/>
    </source>
</evidence>
<dbReference type="EMBL" id="CP001739">
    <property type="protein sequence ID" value="ACZ10539.1"/>
    <property type="molecule type" value="Genomic_DNA"/>
</dbReference>
<evidence type="ECO:0000313" key="5">
    <source>
        <dbReference type="EMBL" id="ACZ10539.1"/>
    </source>
</evidence>
<dbReference type="SUPFAM" id="SSF100950">
    <property type="entry name" value="NagB/RpiA/CoA transferase-like"/>
    <property type="match status" value="1"/>
</dbReference>
<reference evidence="5 6" key="2">
    <citation type="journal article" date="2010" name="Stand. Genomic Sci.">
        <title>Complete genome sequence of Sebaldella termitidis type strain (NCTC 11300).</title>
        <authorList>
            <person name="Harmon-Smith M."/>
            <person name="Celia L."/>
            <person name="Chertkov O."/>
            <person name="Lapidus A."/>
            <person name="Copeland A."/>
            <person name="Glavina Del Rio T."/>
            <person name="Nolan M."/>
            <person name="Lucas S."/>
            <person name="Tice H."/>
            <person name="Cheng J.F."/>
            <person name="Han C."/>
            <person name="Detter J.C."/>
            <person name="Bruce D."/>
            <person name="Goodwin L."/>
            <person name="Pitluck S."/>
            <person name="Pati A."/>
            <person name="Liolios K."/>
            <person name="Ivanova N."/>
            <person name="Mavromatis K."/>
            <person name="Mikhailova N."/>
            <person name="Chen A."/>
            <person name="Palaniappan K."/>
            <person name="Land M."/>
            <person name="Hauser L."/>
            <person name="Chang Y.J."/>
            <person name="Jeffries C.D."/>
            <person name="Brettin T."/>
            <person name="Goker M."/>
            <person name="Beck B."/>
            <person name="Bristow J."/>
            <person name="Eisen J.A."/>
            <person name="Markowitz V."/>
            <person name="Hugenholtz P."/>
            <person name="Kyrpides N.C."/>
            <person name="Klenk H.P."/>
            <person name="Chen F."/>
        </authorList>
    </citation>
    <scope>NUCLEOTIDE SEQUENCE [LARGE SCALE GENOMIC DNA]</scope>
    <source>
        <strain evidence="6">ATCC 33386 / NCTC 11300</strain>
    </source>
</reference>
<organism evidence="5 6">
    <name type="scientific">Sebaldella termitidis (strain ATCC 33386 / NCTC 11300)</name>
    <dbReference type="NCBI Taxonomy" id="526218"/>
    <lineage>
        <taxon>Bacteria</taxon>
        <taxon>Fusobacteriati</taxon>
        <taxon>Fusobacteriota</taxon>
        <taxon>Fusobacteriia</taxon>
        <taxon>Fusobacteriales</taxon>
        <taxon>Leptotrichiaceae</taxon>
        <taxon>Sebaldella</taxon>
    </lineage>
</organism>
<reference evidence="6" key="1">
    <citation type="submission" date="2009-09" db="EMBL/GenBank/DDBJ databases">
        <title>The complete chromosome of Sebaldella termitidis ATCC 33386.</title>
        <authorList>
            <consortium name="US DOE Joint Genome Institute (JGI-PGF)"/>
            <person name="Lucas S."/>
            <person name="Copeland A."/>
            <person name="Lapidus A."/>
            <person name="Glavina del Rio T."/>
            <person name="Dalin E."/>
            <person name="Tice H."/>
            <person name="Bruce D."/>
            <person name="Goodwin L."/>
            <person name="Pitluck S."/>
            <person name="Kyrpides N."/>
            <person name="Mavromatis K."/>
            <person name="Ivanova N."/>
            <person name="Mikhailova N."/>
            <person name="Sims D."/>
            <person name="Meincke L."/>
            <person name="Brettin T."/>
            <person name="Detter J.C."/>
            <person name="Han C."/>
            <person name="Larimer F."/>
            <person name="Land M."/>
            <person name="Hauser L."/>
            <person name="Markowitz V."/>
            <person name="Cheng J.F."/>
            <person name="Hugenholtz P."/>
            <person name="Woyke T."/>
            <person name="Wu D."/>
            <person name="Eisen J.A."/>
        </authorList>
    </citation>
    <scope>NUCLEOTIDE SEQUENCE [LARGE SCALE GENOMIC DNA]</scope>
    <source>
        <strain evidence="6">ATCC 33386 / NCTC 11300</strain>
    </source>
</reference>
<dbReference type="InterPro" id="IPR036388">
    <property type="entry name" value="WH-like_DNA-bd_sf"/>
</dbReference>
<dbReference type="InterPro" id="IPR050313">
    <property type="entry name" value="Carb_Metab_HTH_regulators"/>
</dbReference>
<proteinExistence type="predicted"/>
<dbReference type="InterPro" id="IPR014036">
    <property type="entry name" value="DeoR-like_C"/>
</dbReference>
<name>D1ARQ3_SEBTE</name>
<dbReference type="Proteomes" id="UP000000845">
    <property type="component" value="Chromosome"/>
</dbReference>
<dbReference type="GO" id="GO:0003700">
    <property type="term" value="F:DNA-binding transcription factor activity"/>
    <property type="evidence" value="ECO:0007669"/>
    <property type="project" value="InterPro"/>
</dbReference>
<dbReference type="eggNOG" id="COG1349">
    <property type="taxonomic scope" value="Bacteria"/>
</dbReference>
<evidence type="ECO:0000259" key="4">
    <source>
        <dbReference type="PROSITE" id="PS51000"/>
    </source>
</evidence>
<sequence length="258" mass="28767">MNSTKRRMEIFNILQKEQSVKVLDLAEIFEVSLMTIRRDLALFEKQGLITTNYGGAYLNSKSAIEPSFSLKSSQMTDKKQLIGYEAAKLVEEGDTIIVDCGTTTLQMVKYIQDKKLTVITNSWPVVNYLGNNPKIKLILAPGEYNDVSAGAISDLTISFFSNFHADKVFMGSHGCGLKSGATVPEIMDANVKRTILHAAKQKILLADNTKFDQTYLMKYADLSEFDYLITDNSIDKKYCTQLKNIVENVITAGNESDS</sequence>
<keyword evidence="6" id="KW-1185">Reference proteome</keyword>
<gene>
    <name evidence="5" type="ordered locus">Sterm_3705</name>
</gene>
<dbReference type="SMART" id="SM00420">
    <property type="entry name" value="HTH_DEOR"/>
    <property type="match status" value="1"/>
</dbReference>
<dbReference type="Gene3D" id="3.40.50.1360">
    <property type="match status" value="1"/>
</dbReference>
<keyword evidence="3" id="KW-0804">Transcription</keyword>
<dbReference type="GO" id="GO:0003677">
    <property type="term" value="F:DNA binding"/>
    <property type="evidence" value="ECO:0007669"/>
    <property type="project" value="UniProtKB-KW"/>
</dbReference>
<dbReference type="Pfam" id="PF08220">
    <property type="entry name" value="HTH_DeoR"/>
    <property type="match status" value="1"/>
</dbReference>
<dbReference type="AlphaFoldDB" id="D1ARQ3"/>
<dbReference type="InterPro" id="IPR036390">
    <property type="entry name" value="WH_DNA-bd_sf"/>
</dbReference>
<dbReference type="KEGG" id="str:Sterm_3705"/>
<dbReference type="HOGENOM" id="CLU_060699_1_4_0"/>
<evidence type="ECO:0000256" key="2">
    <source>
        <dbReference type="ARBA" id="ARBA00023125"/>
    </source>
</evidence>
<evidence type="ECO:0000256" key="1">
    <source>
        <dbReference type="ARBA" id="ARBA00023015"/>
    </source>
</evidence>
<dbReference type="PANTHER" id="PTHR30363:SF44">
    <property type="entry name" value="AGA OPERON TRANSCRIPTIONAL REPRESSOR-RELATED"/>
    <property type="match status" value="1"/>
</dbReference>
<dbReference type="PROSITE" id="PS00894">
    <property type="entry name" value="HTH_DEOR_1"/>
    <property type="match status" value="1"/>
</dbReference>
<dbReference type="PROSITE" id="PS51000">
    <property type="entry name" value="HTH_DEOR_2"/>
    <property type="match status" value="1"/>
</dbReference>
<accession>D1ARQ3</accession>
<dbReference type="SMART" id="SM01134">
    <property type="entry name" value="DeoRC"/>
    <property type="match status" value="1"/>
</dbReference>
<dbReference type="InterPro" id="IPR001034">
    <property type="entry name" value="DeoR_HTH"/>
</dbReference>
<dbReference type="InterPro" id="IPR037171">
    <property type="entry name" value="NagB/RpiA_transferase-like"/>
</dbReference>
<dbReference type="Pfam" id="PF00455">
    <property type="entry name" value="DeoRC"/>
    <property type="match status" value="1"/>
</dbReference>
<keyword evidence="2" id="KW-0238">DNA-binding</keyword>